<gene>
    <name evidence="1" type="ORF">KQ248_11995</name>
</gene>
<dbReference type="Proteomes" id="UP000683436">
    <property type="component" value="Chromosome"/>
</dbReference>
<name>A0ABX8INF3_9GAMM</name>
<accession>A0ABX8INF3</accession>
<evidence type="ECO:0000313" key="2">
    <source>
        <dbReference type="Proteomes" id="UP000683436"/>
    </source>
</evidence>
<dbReference type="EMBL" id="CP076683">
    <property type="protein sequence ID" value="QWV15292.1"/>
    <property type="molecule type" value="Genomic_DNA"/>
</dbReference>
<organism evidence="1 2">
    <name type="scientific">Stutzerimonas zhaodongensis</name>
    <dbReference type="NCBI Taxonomy" id="1176257"/>
    <lineage>
        <taxon>Bacteria</taxon>
        <taxon>Pseudomonadati</taxon>
        <taxon>Pseudomonadota</taxon>
        <taxon>Gammaproteobacteria</taxon>
        <taxon>Pseudomonadales</taxon>
        <taxon>Pseudomonadaceae</taxon>
        <taxon>Stutzerimonas</taxon>
    </lineage>
</organism>
<dbReference type="Gene3D" id="1.10.287.1080">
    <property type="entry name" value="MazG-like"/>
    <property type="match status" value="2"/>
</dbReference>
<reference evidence="1 2" key="1">
    <citation type="submission" date="2021-06" db="EMBL/GenBank/DDBJ databases">
        <title>Microbial metabolic specificity influences pelagic lipid remineralization.</title>
        <authorList>
            <person name="Behrendt L."/>
            <person name="Hunter J.E."/>
            <person name="Alcolombri U."/>
            <person name="Smriga S."/>
            <person name="Mincer T."/>
            <person name="Lowenstein D.P."/>
            <person name="Peaudecerf F.J."/>
            <person name="Fernandez V.I."/>
            <person name="Fredricks H."/>
            <person name="Almblad H."/>
            <person name="Harrison J.J."/>
            <person name="Stocker R."/>
            <person name="Van Mooy B.A.S."/>
        </authorList>
    </citation>
    <scope>NUCLEOTIDE SEQUENCE [LARGE SCALE GENOMIC DNA]</scope>
    <source>
        <strain evidence="1 2">A252</strain>
    </source>
</reference>
<proteinExistence type="predicted"/>
<evidence type="ECO:0008006" key="3">
    <source>
        <dbReference type="Google" id="ProtNLM"/>
    </source>
</evidence>
<evidence type="ECO:0000313" key="1">
    <source>
        <dbReference type="EMBL" id="QWV15292.1"/>
    </source>
</evidence>
<protein>
    <recommendedName>
        <fullName evidence="3">NTP pyrophosphohydrolase MazG putative catalytic core domain-containing protein</fullName>
    </recommendedName>
</protein>
<keyword evidence="2" id="KW-1185">Reference proteome</keyword>
<dbReference type="SUPFAM" id="SSF101386">
    <property type="entry name" value="all-alpha NTP pyrophosphatases"/>
    <property type="match status" value="1"/>
</dbReference>
<sequence length="339" mass="38443">MTLDDLQKSLADMYGDKNKGQTFEYIYAYTAQNCAYLARAVEKGQDPSQYFISSFSWICALGTQLDINIQQAFLKKFPNCCPYCLEDSCICARTNKTSLKYTNQRAAREERSNKFNIIRNNPKLTPNAGDIARKLNSIYPSNAAIWLTHGSHHHFSRLFEELGEVYEAYCSHIGHRIPKEAIEEELADCIAWLLSAWDIQFPQQDFADGFNNYYVHECPVCHSSSCSCSDHYARNKALHSEEDLNQLLHSLKELSSQISSDTTRTPSVSEALELINRATEELKESAATNLTSDIRQTVSRNDTLLVRAKALLASTPELAGKFNALFDAYENIKNNFPWT</sequence>
<dbReference type="RefSeq" id="WP_128119046.1">
    <property type="nucleotide sequence ID" value="NZ_CP076683.1"/>
</dbReference>